<name>A0A371FZ07_MUCPR</name>
<sequence>MRRTSLGERGDMRKNLGDLEDMKKAHGYMLRARFVSSYARDLCNKLQRMHQGSKSVEEYFKEMKFALMRTNILESNEATMARFLHGLNREVQDAIELYHYNFLDDLVHQALDLSHKLSGV</sequence>
<accession>A0A371FZ07</accession>
<proteinExistence type="predicted"/>
<dbReference type="PANTHER" id="PTHR35046:SF9">
    <property type="entry name" value="RNA-DIRECTED DNA POLYMERASE"/>
    <property type="match status" value="1"/>
</dbReference>
<evidence type="ECO:0000313" key="3">
    <source>
        <dbReference type="Proteomes" id="UP000257109"/>
    </source>
</evidence>
<feature type="non-terminal residue" evidence="2">
    <location>
        <position position="1"/>
    </location>
</feature>
<reference evidence="2" key="1">
    <citation type="submission" date="2018-05" db="EMBL/GenBank/DDBJ databases">
        <title>Draft genome of Mucuna pruriens seed.</title>
        <authorList>
            <person name="Nnadi N.E."/>
            <person name="Vos R."/>
            <person name="Hasami M.H."/>
            <person name="Devisetty U.K."/>
            <person name="Aguiy J.C."/>
        </authorList>
    </citation>
    <scope>NUCLEOTIDE SEQUENCE [LARGE SCALE GENOMIC DNA]</scope>
    <source>
        <strain evidence="2">JCA_2017</strain>
    </source>
</reference>
<gene>
    <name evidence="2" type="ORF">CR513_35517</name>
</gene>
<comment type="caution">
    <text evidence="2">The sequence shown here is derived from an EMBL/GenBank/DDBJ whole genome shotgun (WGS) entry which is preliminary data.</text>
</comment>
<dbReference type="AlphaFoldDB" id="A0A371FZ07"/>
<dbReference type="InterPro" id="IPR005162">
    <property type="entry name" value="Retrotrans_gag_dom"/>
</dbReference>
<dbReference type="Proteomes" id="UP000257109">
    <property type="component" value="Unassembled WGS sequence"/>
</dbReference>
<dbReference type="Pfam" id="PF03732">
    <property type="entry name" value="Retrotrans_gag"/>
    <property type="match status" value="1"/>
</dbReference>
<evidence type="ECO:0000313" key="2">
    <source>
        <dbReference type="EMBL" id="RDX83557.1"/>
    </source>
</evidence>
<dbReference type="EMBL" id="QJKJ01007312">
    <property type="protein sequence ID" value="RDX83557.1"/>
    <property type="molecule type" value="Genomic_DNA"/>
</dbReference>
<protein>
    <recommendedName>
        <fullName evidence="1">Retrotransposon gag domain-containing protein</fullName>
    </recommendedName>
</protein>
<evidence type="ECO:0000259" key="1">
    <source>
        <dbReference type="Pfam" id="PF03732"/>
    </source>
</evidence>
<keyword evidence="3" id="KW-1185">Reference proteome</keyword>
<dbReference type="OrthoDB" id="1731207at2759"/>
<organism evidence="2 3">
    <name type="scientific">Mucuna pruriens</name>
    <name type="common">Velvet bean</name>
    <name type="synonym">Dolichos pruriens</name>
    <dbReference type="NCBI Taxonomy" id="157652"/>
    <lineage>
        <taxon>Eukaryota</taxon>
        <taxon>Viridiplantae</taxon>
        <taxon>Streptophyta</taxon>
        <taxon>Embryophyta</taxon>
        <taxon>Tracheophyta</taxon>
        <taxon>Spermatophyta</taxon>
        <taxon>Magnoliopsida</taxon>
        <taxon>eudicotyledons</taxon>
        <taxon>Gunneridae</taxon>
        <taxon>Pentapetalae</taxon>
        <taxon>rosids</taxon>
        <taxon>fabids</taxon>
        <taxon>Fabales</taxon>
        <taxon>Fabaceae</taxon>
        <taxon>Papilionoideae</taxon>
        <taxon>50 kb inversion clade</taxon>
        <taxon>NPAAA clade</taxon>
        <taxon>indigoferoid/millettioid clade</taxon>
        <taxon>Phaseoleae</taxon>
        <taxon>Mucuna</taxon>
    </lineage>
</organism>
<feature type="domain" description="Retrotransposon gag" evidence="1">
    <location>
        <begin position="30"/>
        <end position="89"/>
    </location>
</feature>
<dbReference type="PANTHER" id="PTHR35046">
    <property type="entry name" value="ZINC KNUCKLE (CCHC-TYPE) FAMILY PROTEIN"/>
    <property type="match status" value="1"/>
</dbReference>